<dbReference type="RefSeq" id="WP_087213087.1">
    <property type="nucleotide sequence ID" value="NZ_CP021431.1"/>
</dbReference>
<dbReference type="KEGG" id="lvs:LOKVESSMR4R_02244"/>
<dbReference type="InterPro" id="IPR050834">
    <property type="entry name" value="Glycosyltransf_2"/>
</dbReference>
<sequence length="252" mass="27309">MKISVVTAVRNGAASLPRMLDSLRAQSHDDLEHVVQDGASTDGTLDLLHRQGLACMALVSAADGGIYEAINAGIRRATGDVIGLLHADDVLADGTVLAQVAQVLADPGIDGVYGDLDYVARSDPSRVIRRWRAGPIVPGALARGWMPPHPTLYLRRAVFAQAGLYDTSYRISGDYDGMLRFLTTGQLRLAYLPQVMVRMQMGGASNRNFAQMIRKSREDYRAIRRHNVGGLGTLLAKNLSKLPQFWGPDEGG</sequence>
<dbReference type="AlphaFoldDB" id="A0A1Y0EDH5"/>
<gene>
    <name evidence="2" type="ORF">LOKVESSMR4R_02244</name>
</gene>
<dbReference type="STRING" id="1122181.GCA_000382265_03317"/>
<proteinExistence type="predicted"/>
<dbReference type="SUPFAM" id="SSF53448">
    <property type="entry name" value="Nucleotide-diphospho-sugar transferases"/>
    <property type="match status" value="1"/>
</dbReference>
<dbReference type="PANTHER" id="PTHR43685">
    <property type="entry name" value="GLYCOSYLTRANSFERASE"/>
    <property type="match status" value="1"/>
</dbReference>
<keyword evidence="2" id="KW-0328">Glycosyltransferase</keyword>
<dbReference type="PANTHER" id="PTHR43685:SF2">
    <property type="entry name" value="GLYCOSYLTRANSFERASE 2-LIKE DOMAIN-CONTAINING PROTEIN"/>
    <property type="match status" value="1"/>
</dbReference>
<evidence type="ECO:0000313" key="2">
    <source>
        <dbReference type="EMBL" id="ARU01550.1"/>
    </source>
</evidence>
<dbReference type="InterPro" id="IPR001173">
    <property type="entry name" value="Glyco_trans_2-like"/>
</dbReference>
<dbReference type="EC" id="2.4.1.-" evidence="2"/>
<evidence type="ECO:0000313" key="3">
    <source>
        <dbReference type="Proteomes" id="UP000195273"/>
    </source>
</evidence>
<reference evidence="2 3" key="1">
    <citation type="submission" date="2017-05" db="EMBL/GenBank/DDBJ databases">
        <title>Genome Sequence of Loktanella vestfoldensis Strain SMR4r Isolated from a Culture of the Diatom Skeletonema marinoi.</title>
        <authorList>
            <person name="Topel M."/>
            <person name="Pinder M.I.M."/>
            <person name="Johansson O.N."/>
            <person name="Kourtchenko O."/>
            <person name="Godhe A."/>
            <person name="Clarke A.K."/>
        </authorList>
    </citation>
    <scope>NUCLEOTIDE SEQUENCE [LARGE SCALE GENOMIC DNA]</scope>
    <source>
        <strain evidence="2 3">SMR4r</strain>
    </source>
</reference>
<organism evidence="2 3">
    <name type="scientific">Yoonia vestfoldensis</name>
    <dbReference type="NCBI Taxonomy" id="245188"/>
    <lineage>
        <taxon>Bacteria</taxon>
        <taxon>Pseudomonadati</taxon>
        <taxon>Pseudomonadota</taxon>
        <taxon>Alphaproteobacteria</taxon>
        <taxon>Rhodobacterales</taxon>
        <taxon>Paracoccaceae</taxon>
        <taxon>Yoonia</taxon>
    </lineage>
</organism>
<evidence type="ECO:0000259" key="1">
    <source>
        <dbReference type="Pfam" id="PF00535"/>
    </source>
</evidence>
<name>A0A1Y0EDH5_9RHOB</name>
<dbReference type="OrthoDB" id="5291101at2"/>
<dbReference type="Gene3D" id="3.90.550.10">
    <property type="entry name" value="Spore Coat Polysaccharide Biosynthesis Protein SpsA, Chain A"/>
    <property type="match status" value="1"/>
</dbReference>
<dbReference type="Pfam" id="PF00535">
    <property type="entry name" value="Glycos_transf_2"/>
    <property type="match status" value="1"/>
</dbReference>
<dbReference type="EMBL" id="CP021431">
    <property type="protein sequence ID" value="ARU01550.1"/>
    <property type="molecule type" value="Genomic_DNA"/>
</dbReference>
<protein>
    <submittedName>
        <fullName evidence="2">PGL/p-HBAD biosynthesis glycosyltransferase</fullName>
        <ecNumber evidence="2">2.4.1.-</ecNumber>
    </submittedName>
</protein>
<feature type="domain" description="Glycosyltransferase 2-like" evidence="1">
    <location>
        <begin position="4"/>
        <end position="129"/>
    </location>
</feature>
<accession>A0A1Y0EDH5</accession>
<keyword evidence="2" id="KW-0808">Transferase</keyword>
<keyword evidence="3" id="KW-1185">Reference proteome</keyword>
<dbReference type="GO" id="GO:0016757">
    <property type="term" value="F:glycosyltransferase activity"/>
    <property type="evidence" value="ECO:0007669"/>
    <property type="project" value="UniProtKB-KW"/>
</dbReference>
<dbReference type="InterPro" id="IPR029044">
    <property type="entry name" value="Nucleotide-diphossugar_trans"/>
</dbReference>
<dbReference type="CDD" id="cd06433">
    <property type="entry name" value="GT_2_WfgS_like"/>
    <property type="match status" value="1"/>
</dbReference>
<dbReference type="Proteomes" id="UP000195273">
    <property type="component" value="Chromosome"/>
</dbReference>